<evidence type="ECO:0000313" key="3">
    <source>
        <dbReference type="Proteomes" id="UP000244682"/>
    </source>
</evidence>
<proteinExistence type="predicted"/>
<organism evidence="2 3">
    <name type="scientific">Morganella morganii</name>
    <name type="common">Proteus morganii</name>
    <dbReference type="NCBI Taxonomy" id="582"/>
    <lineage>
        <taxon>Bacteria</taxon>
        <taxon>Pseudomonadati</taxon>
        <taxon>Pseudomonadota</taxon>
        <taxon>Gammaproteobacteria</taxon>
        <taxon>Enterobacterales</taxon>
        <taxon>Morganellaceae</taxon>
        <taxon>Morganella</taxon>
    </lineage>
</organism>
<accession>A0AAU8ZNB1</accession>
<dbReference type="EMBL" id="CP028956">
    <property type="protein sequence ID" value="AWC94427.1"/>
    <property type="molecule type" value="Genomic_DNA"/>
</dbReference>
<gene>
    <name evidence="2" type="ORF">AM380_12600</name>
</gene>
<reference evidence="2 3" key="1">
    <citation type="submission" date="2018-04" db="EMBL/GenBank/DDBJ databases">
        <title>Whole genome sequencing of Morganella morganii AR_0133.</title>
        <authorList>
            <person name="Conlan S."/>
            <person name="Thomas P.J."/>
            <person name="Mullikin J."/>
            <person name="Frank K.M."/>
            <person name="Segre J.A."/>
        </authorList>
    </citation>
    <scope>NUCLEOTIDE SEQUENCE [LARGE SCALE GENOMIC DNA]</scope>
    <source>
        <strain evidence="2 3">AR_0133</strain>
    </source>
</reference>
<dbReference type="Proteomes" id="UP000244682">
    <property type="component" value="Chromosome"/>
</dbReference>
<dbReference type="Pfam" id="PF04448">
    <property type="entry name" value="DUF551"/>
    <property type="match status" value="1"/>
</dbReference>
<dbReference type="AlphaFoldDB" id="A0AAU8ZNB1"/>
<evidence type="ECO:0000313" key="2">
    <source>
        <dbReference type="EMBL" id="AWC94427.1"/>
    </source>
</evidence>
<sequence length="77" mass="8760">MADNNGLISVNERLPEIRDDSVLAYWQGHGGMDMVHVEDFFGDITNGRDENGNQKYTKLYLSHGITHWQPMPEAPTK</sequence>
<dbReference type="RefSeq" id="WP_108656553.1">
    <property type="nucleotide sequence ID" value="NZ_CP028956.1"/>
</dbReference>
<protein>
    <recommendedName>
        <fullName evidence="1">DUF551 domain-containing protein</fullName>
    </recommendedName>
</protein>
<dbReference type="InterPro" id="IPR007539">
    <property type="entry name" value="DUF551"/>
</dbReference>
<evidence type="ECO:0000259" key="1">
    <source>
        <dbReference type="Pfam" id="PF04448"/>
    </source>
</evidence>
<name>A0AAU8ZNB1_MORMO</name>
<feature type="domain" description="DUF551" evidence="1">
    <location>
        <begin position="8"/>
        <end position="76"/>
    </location>
</feature>